<dbReference type="Gene3D" id="3.40.50.300">
    <property type="entry name" value="P-loop containing nucleotide triphosphate hydrolases"/>
    <property type="match status" value="1"/>
</dbReference>
<dbReference type="PRINTS" id="PR00094">
    <property type="entry name" value="ADENYLTKNASE"/>
</dbReference>
<evidence type="ECO:0000256" key="2">
    <source>
        <dbReference type="ARBA" id="ARBA00012955"/>
    </source>
</evidence>
<evidence type="ECO:0000256" key="7">
    <source>
        <dbReference type="ARBA" id="ARBA00022840"/>
    </source>
</evidence>
<evidence type="ECO:0000256" key="6">
    <source>
        <dbReference type="ARBA" id="ARBA00022777"/>
    </source>
</evidence>
<dbReference type="InterPro" id="IPR027417">
    <property type="entry name" value="P-loop_NTPase"/>
</dbReference>
<evidence type="ECO:0000256" key="5">
    <source>
        <dbReference type="ARBA" id="ARBA00022741"/>
    </source>
</evidence>
<dbReference type="GO" id="GO:0006221">
    <property type="term" value="P:pyrimidine nucleotide biosynthetic process"/>
    <property type="evidence" value="ECO:0007669"/>
    <property type="project" value="UniProtKB-KW"/>
</dbReference>
<keyword evidence="3" id="KW-0963">Cytoplasm</keyword>
<name>A0AAD2D411_EUPCR</name>
<dbReference type="EMBL" id="CAMPGE010022196">
    <property type="protein sequence ID" value="CAI2380254.1"/>
    <property type="molecule type" value="Genomic_DNA"/>
</dbReference>
<dbReference type="HAMAP" id="MF_00235">
    <property type="entry name" value="Adenylate_kinase_Adk"/>
    <property type="match status" value="1"/>
</dbReference>
<dbReference type="InterPro" id="IPR033690">
    <property type="entry name" value="Adenylat_kinase_CS"/>
</dbReference>
<keyword evidence="9" id="KW-0539">Nucleus</keyword>
<evidence type="ECO:0000313" key="13">
    <source>
        <dbReference type="Proteomes" id="UP001295684"/>
    </source>
</evidence>
<dbReference type="Pfam" id="PF00406">
    <property type="entry name" value="ADK"/>
    <property type="match status" value="1"/>
</dbReference>
<evidence type="ECO:0000256" key="4">
    <source>
        <dbReference type="ARBA" id="ARBA00022679"/>
    </source>
</evidence>
<dbReference type="FunFam" id="3.40.50.300:FF:000315">
    <property type="entry name" value="Adenylate kinase 1"/>
    <property type="match status" value="1"/>
</dbReference>
<dbReference type="AlphaFoldDB" id="A0AAD2D411"/>
<dbReference type="GO" id="GO:0005737">
    <property type="term" value="C:cytoplasm"/>
    <property type="evidence" value="ECO:0007669"/>
    <property type="project" value="UniProtKB-SubCell"/>
</dbReference>
<evidence type="ECO:0000256" key="1">
    <source>
        <dbReference type="ARBA" id="ARBA00004496"/>
    </source>
</evidence>
<dbReference type="GO" id="GO:0006207">
    <property type="term" value="P:'de novo' pyrimidine nucleobase biosynthetic process"/>
    <property type="evidence" value="ECO:0007669"/>
    <property type="project" value="InterPro"/>
</dbReference>
<dbReference type="Proteomes" id="UP001295684">
    <property type="component" value="Unassembled WGS sequence"/>
</dbReference>
<comment type="caution">
    <text evidence="12">The sequence shown here is derived from an EMBL/GenBank/DDBJ whole genome shotgun (WGS) entry which is preliminary data.</text>
</comment>
<evidence type="ECO:0000256" key="10">
    <source>
        <dbReference type="ARBA" id="ARBA00048116"/>
    </source>
</evidence>
<accession>A0AAD2D411</accession>
<dbReference type="InterPro" id="IPR006266">
    <property type="entry name" value="UMP_CMP_kinase"/>
</dbReference>
<evidence type="ECO:0000256" key="9">
    <source>
        <dbReference type="ARBA" id="ARBA00023242"/>
    </source>
</evidence>
<proteinExistence type="inferred from homology"/>
<protein>
    <recommendedName>
        <fullName evidence="2">adenylate kinase</fullName>
        <ecNumber evidence="2">2.7.4.3</ecNumber>
    </recommendedName>
</protein>
<organism evidence="12 13">
    <name type="scientific">Euplotes crassus</name>
    <dbReference type="NCBI Taxonomy" id="5936"/>
    <lineage>
        <taxon>Eukaryota</taxon>
        <taxon>Sar</taxon>
        <taxon>Alveolata</taxon>
        <taxon>Ciliophora</taxon>
        <taxon>Intramacronucleata</taxon>
        <taxon>Spirotrichea</taxon>
        <taxon>Hypotrichia</taxon>
        <taxon>Euplotida</taxon>
        <taxon>Euplotidae</taxon>
        <taxon>Moneuplotes</taxon>
    </lineage>
</organism>
<evidence type="ECO:0000256" key="3">
    <source>
        <dbReference type="ARBA" id="ARBA00022490"/>
    </source>
</evidence>
<keyword evidence="7" id="KW-0067">ATP-binding</keyword>
<sequence length="205" mass="23038">MGCGKSSAAGVEEPSNKPSVVFVLGGPGSGKGTQCAKIVDEFKYEHLSTGDLLREEVKKGGELGDKLKETMEAGKLVSSGMLVELLKKAMKDRGWEKSKFLLDGFPRNQENIDEWEKQIGNEAHIKFILHIDVSKEVMKERLLKRGQESGRADDNEETIVKRFETFEKESLPIIKFYEKKKLVRKVDSSKPVDEVYSAVQKLFKA</sequence>
<keyword evidence="6 11" id="KW-0418">Kinase</keyword>
<gene>
    <name evidence="12" type="ORF">ECRASSUSDP1_LOCUS21686</name>
</gene>
<reference evidence="12" key="1">
    <citation type="submission" date="2023-07" db="EMBL/GenBank/DDBJ databases">
        <authorList>
            <consortium name="AG Swart"/>
            <person name="Singh M."/>
            <person name="Singh A."/>
            <person name="Seah K."/>
            <person name="Emmerich C."/>
        </authorList>
    </citation>
    <scope>NUCLEOTIDE SEQUENCE</scope>
    <source>
        <strain evidence="12">DP1</strain>
    </source>
</reference>
<dbReference type="InterPro" id="IPR000850">
    <property type="entry name" value="Adenylat/UMP-CMP_kin"/>
</dbReference>
<comment type="similarity">
    <text evidence="11">Belongs to the adenylate kinase family.</text>
</comment>
<dbReference type="PROSITE" id="PS00113">
    <property type="entry name" value="ADENYLATE_KINASE"/>
    <property type="match status" value="1"/>
</dbReference>
<dbReference type="CDD" id="cd01428">
    <property type="entry name" value="ADK"/>
    <property type="match status" value="1"/>
</dbReference>
<dbReference type="PANTHER" id="PTHR23359">
    <property type="entry name" value="NUCLEOTIDE KINASE"/>
    <property type="match status" value="1"/>
</dbReference>
<dbReference type="NCBIfam" id="TIGR01359">
    <property type="entry name" value="UMP_CMP_kin_fam"/>
    <property type="match status" value="1"/>
</dbReference>
<evidence type="ECO:0000256" key="11">
    <source>
        <dbReference type="RuleBase" id="RU003330"/>
    </source>
</evidence>
<evidence type="ECO:0000313" key="12">
    <source>
        <dbReference type="EMBL" id="CAI2380254.1"/>
    </source>
</evidence>
<dbReference type="GO" id="GO:0004017">
    <property type="term" value="F:AMP kinase activity"/>
    <property type="evidence" value="ECO:0007669"/>
    <property type="project" value="UniProtKB-EC"/>
</dbReference>
<keyword evidence="4 11" id="KW-0808">Transferase</keyword>
<dbReference type="SUPFAM" id="SSF52540">
    <property type="entry name" value="P-loop containing nucleoside triphosphate hydrolases"/>
    <property type="match status" value="1"/>
</dbReference>
<dbReference type="GO" id="GO:0005524">
    <property type="term" value="F:ATP binding"/>
    <property type="evidence" value="ECO:0007669"/>
    <property type="project" value="UniProtKB-KW"/>
</dbReference>
<comment type="subcellular location">
    <subcellularLocation>
        <location evidence="1">Cytoplasm</location>
    </subcellularLocation>
</comment>
<dbReference type="EC" id="2.7.4.3" evidence="2"/>
<keyword evidence="8" id="KW-0665">Pyrimidine biosynthesis</keyword>
<keyword evidence="5" id="KW-0547">Nucleotide-binding</keyword>
<evidence type="ECO:0000256" key="8">
    <source>
        <dbReference type="ARBA" id="ARBA00022975"/>
    </source>
</evidence>
<keyword evidence="13" id="KW-1185">Reference proteome</keyword>
<comment type="catalytic activity">
    <reaction evidence="10">
        <text>UMP + ATP = UDP + ADP</text>
        <dbReference type="Rhea" id="RHEA:24400"/>
        <dbReference type="ChEBI" id="CHEBI:30616"/>
        <dbReference type="ChEBI" id="CHEBI:57865"/>
        <dbReference type="ChEBI" id="CHEBI:58223"/>
        <dbReference type="ChEBI" id="CHEBI:456216"/>
        <dbReference type="EC" id="2.7.4.14"/>
    </reaction>
</comment>